<dbReference type="Proteomes" id="UP000019140">
    <property type="component" value="Unassembled WGS sequence"/>
</dbReference>
<accession>W4M5A3</accession>
<evidence type="ECO:0000313" key="2">
    <source>
        <dbReference type="Proteomes" id="UP000019140"/>
    </source>
</evidence>
<proteinExistence type="predicted"/>
<dbReference type="EMBL" id="AZHX01000935">
    <property type="protein sequence ID" value="ETX05529.1"/>
    <property type="molecule type" value="Genomic_DNA"/>
</dbReference>
<name>W4M5A3_9BACT</name>
<protein>
    <submittedName>
        <fullName evidence="1">Uncharacterized protein</fullName>
    </submittedName>
</protein>
<dbReference type="HOGENOM" id="CLU_2664239_0_0_7"/>
<dbReference type="AlphaFoldDB" id="W4M5A3"/>
<sequence length="75" mass="8486">MVKAFMMHYKRKIVEHAIDKEKQKSNIESGAKGAGPSVLDIFREARAAIPKAEYAKLPVDALEQIDHYVYGTPKR</sequence>
<comment type="caution">
    <text evidence="1">The sequence shown here is derived from an EMBL/GenBank/DDBJ whole genome shotgun (WGS) entry which is preliminary data.</text>
</comment>
<keyword evidence="2" id="KW-1185">Reference proteome</keyword>
<gene>
    <name evidence="1" type="ORF">ETSY2_22435</name>
</gene>
<organism evidence="1 2">
    <name type="scientific">Candidatus Entotheonella gemina</name>
    <dbReference type="NCBI Taxonomy" id="1429439"/>
    <lineage>
        <taxon>Bacteria</taxon>
        <taxon>Pseudomonadati</taxon>
        <taxon>Nitrospinota/Tectimicrobiota group</taxon>
        <taxon>Candidatus Tectimicrobiota</taxon>
        <taxon>Candidatus Entotheonellia</taxon>
        <taxon>Candidatus Entotheonellales</taxon>
        <taxon>Candidatus Entotheonellaceae</taxon>
        <taxon>Candidatus Entotheonella</taxon>
    </lineage>
</organism>
<reference evidence="1 2" key="1">
    <citation type="journal article" date="2014" name="Nature">
        <title>An environmental bacterial taxon with a large and distinct metabolic repertoire.</title>
        <authorList>
            <person name="Wilson M.C."/>
            <person name="Mori T."/>
            <person name="Ruckert C."/>
            <person name="Uria A.R."/>
            <person name="Helf M.J."/>
            <person name="Takada K."/>
            <person name="Gernert C."/>
            <person name="Steffens U.A."/>
            <person name="Heycke N."/>
            <person name="Schmitt S."/>
            <person name="Rinke C."/>
            <person name="Helfrich E.J."/>
            <person name="Brachmann A.O."/>
            <person name="Gurgui C."/>
            <person name="Wakimoto T."/>
            <person name="Kracht M."/>
            <person name="Crusemann M."/>
            <person name="Hentschel U."/>
            <person name="Abe I."/>
            <person name="Matsunaga S."/>
            <person name="Kalinowski J."/>
            <person name="Takeyama H."/>
            <person name="Piel J."/>
        </authorList>
    </citation>
    <scope>NUCLEOTIDE SEQUENCE [LARGE SCALE GENOMIC DNA]</scope>
    <source>
        <strain evidence="2">TSY2</strain>
    </source>
</reference>
<evidence type="ECO:0000313" key="1">
    <source>
        <dbReference type="EMBL" id="ETX05529.1"/>
    </source>
</evidence>